<dbReference type="GO" id="GO:0008270">
    <property type="term" value="F:zinc ion binding"/>
    <property type="evidence" value="ECO:0007669"/>
    <property type="project" value="UniProtKB-KW"/>
</dbReference>
<dbReference type="EMBL" id="BMAV01002477">
    <property type="protein sequence ID" value="GFY41391.1"/>
    <property type="molecule type" value="Genomic_DNA"/>
</dbReference>
<keyword evidence="5" id="KW-0862">Zinc</keyword>
<dbReference type="PROSITE" id="PS00028">
    <property type="entry name" value="ZINC_FINGER_C2H2_1"/>
    <property type="match status" value="1"/>
</dbReference>
<dbReference type="Gene3D" id="3.30.160.60">
    <property type="entry name" value="Classic Zinc Finger"/>
    <property type="match status" value="4"/>
</dbReference>
<evidence type="ECO:0000256" key="6">
    <source>
        <dbReference type="ARBA" id="ARBA00023125"/>
    </source>
</evidence>
<evidence type="ECO:0000256" key="7">
    <source>
        <dbReference type="ARBA" id="ARBA00023242"/>
    </source>
</evidence>
<accession>A0A8X6WWJ1</accession>
<dbReference type="PANTHER" id="PTHR24404:SF110">
    <property type="entry name" value="C2H2-TYPE DOMAIN-CONTAINING PROTEIN"/>
    <property type="match status" value="1"/>
</dbReference>
<evidence type="ECO:0000256" key="8">
    <source>
        <dbReference type="PROSITE-ProRule" id="PRU00042"/>
    </source>
</evidence>
<dbReference type="InterPro" id="IPR013087">
    <property type="entry name" value="Znf_C2H2_type"/>
</dbReference>
<evidence type="ECO:0000256" key="4">
    <source>
        <dbReference type="ARBA" id="ARBA00022771"/>
    </source>
</evidence>
<dbReference type="Proteomes" id="UP000886998">
    <property type="component" value="Unassembled WGS sequence"/>
</dbReference>
<feature type="domain" description="C2H2-type" evidence="9">
    <location>
        <begin position="160"/>
        <end position="187"/>
    </location>
</feature>
<proteinExistence type="predicted"/>
<dbReference type="PANTHER" id="PTHR24404">
    <property type="entry name" value="ZINC FINGER PROTEIN"/>
    <property type="match status" value="1"/>
</dbReference>
<evidence type="ECO:0000256" key="3">
    <source>
        <dbReference type="ARBA" id="ARBA00022737"/>
    </source>
</evidence>
<evidence type="ECO:0000259" key="9">
    <source>
        <dbReference type="PROSITE" id="PS50157"/>
    </source>
</evidence>
<dbReference type="FunFam" id="3.30.160.60:FF:001049">
    <property type="entry name" value="zinc finger protein 319"/>
    <property type="match status" value="1"/>
</dbReference>
<comment type="subcellular location">
    <subcellularLocation>
        <location evidence="1">Nucleus</location>
    </subcellularLocation>
</comment>
<dbReference type="PROSITE" id="PS50157">
    <property type="entry name" value="ZINC_FINGER_C2H2_2"/>
    <property type="match status" value="3"/>
</dbReference>
<feature type="domain" description="C2H2-type" evidence="9">
    <location>
        <begin position="88"/>
        <end position="115"/>
    </location>
</feature>
<keyword evidence="2" id="KW-0479">Metal-binding</keyword>
<organism evidence="10 11">
    <name type="scientific">Trichonephila inaurata madagascariensis</name>
    <dbReference type="NCBI Taxonomy" id="2747483"/>
    <lineage>
        <taxon>Eukaryota</taxon>
        <taxon>Metazoa</taxon>
        <taxon>Ecdysozoa</taxon>
        <taxon>Arthropoda</taxon>
        <taxon>Chelicerata</taxon>
        <taxon>Arachnida</taxon>
        <taxon>Araneae</taxon>
        <taxon>Araneomorphae</taxon>
        <taxon>Entelegynae</taxon>
        <taxon>Araneoidea</taxon>
        <taxon>Nephilidae</taxon>
        <taxon>Trichonephila</taxon>
        <taxon>Trichonephila inaurata</taxon>
    </lineage>
</organism>
<dbReference type="GO" id="GO:0005634">
    <property type="term" value="C:nucleus"/>
    <property type="evidence" value="ECO:0007669"/>
    <property type="project" value="UniProtKB-SubCell"/>
</dbReference>
<evidence type="ECO:0000256" key="5">
    <source>
        <dbReference type="ARBA" id="ARBA00022833"/>
    </source>
</evidence>
<protein>
    <recommendedName>
        <fullName evidence="9">C2H2-type domain-containing protein</fullName>
    </recommendedName>
</protein>
<dbReference type="OrthoDB" id="6429687at2759"/>
<dbReference type="SMART" id="SM00355">
    <property type="entry name" value="ZnF_C2H2"/>
    <property type="match status" value="3"/>
</dbReference>
<evidence type="ECO:0000256" key="2">
    <source>
        <dbReference type="ARBA" id="ARBA00022723"/>
    </source>
</evidence>
<gene>
    <name evidence="10" type="ORF">TNIN_486811</name>
</gene>
<keyword evidence="11" id="KW-1185">Reference proteome</keyword>
<dbReference type="InterPro" id="IPR050589">
    <property type="entry name" value="Ikaros_C2H2-ZF"/>
</dbReference>
<evidence type="ECO:0000313" key="10">
    <source>
        <dbReference type="EMBL" id="GFY41391.1"/>
    </source>
</evidence>
<dbReference type="Pfam" id="PF00096">
    <property type="entry name" value="zf-C2H2"/>
    <property type="match status" value="1"/>
</dbReference>
<sequence length="226" mass="25791">MFDLEEPSTTKGMSNLKRKLNSNETNVELRRQKESPKNLGCAISTFISYINVEWWCCCWKISSFSSPSSPILRVVSSSFSNAVKEDVLKCPYCPYSAAFNSILKRHILTHTGERPFTCTVCHKGSTSIYTRNSTANLHFPSLKDSAQVSVSTDRNTKLSYQCHLCSYSASYYSHLERHFRIHTGERPFKCTMCEKSFTQKCHLKGHLFVHVNRENLMSDNKGFCAV</sequence>
<feature type="domain" description="C2H2-type" evidence="9">
    <location>
        <begin position="188"/>
        <end position="215"/>
    </location>
</feature>
<evidence type="ECO:0000313" key="11">
    <source>
        <dbReference type="Proteomes" id="UP000886998"/>
    </source>
</evidence>
<dbReference type="GO" id="GO:0003700">
    <property type="term" value="F:DNA-binding transcription factor activity"/>
    <property type="evidence" value="ECO:0007669"/>
    <property type="project" value="TreeGrafter"/>
</dbReference>
<keyword evidence="4 8" id="KW-0863">Zinc-finger</keyword>
<keyword evidence="3" id="KW-0677">Repeat</keyword>
<name>A0A8X6WWJ1_9ARAC</name>
<keyword evidence="7" id="KW-0539">Nucleus</keyword>
<dbReference type="GO" id="GO:0006357">
    <property type="term" value="P:regulation of transcription by RNA polymerase II"/>
    <property type="evidence" value="ECO:0007669"/>
    <property type="project" value="TreeGrafter"/>
</dbReference>
<dbReference type="InterPro" id="IPR036236">
    <property type="entry name" value="Znf_C2H2_sf"/>
</dbReference>
<dbReference type="AlphaFoldDB" id="A0A8X6WWJ1"/>
<evidence type="ECO:0000256" key="1">
    <source>
        <dbReference type="ARBA" id="ARBA00004123"/>
    </source>
</evidence>
<reference evidence="10" key="1">
    <citation type="submission" date="2020-08" db="EMBL/GenBank/DDBJ databases">
        <title>Multicomponent nature underlies the extraordinary mechanical properties of spider dragline silk.</title>
        <authorList>
            <person name="Kono N."/>
            <person name="Nakamura H."/>
            <person name="Mori M."/>
            <person name="Yoshida Y."/>
            <person name="Ohtoshi R."/>
            <person name="Malay A.D."/>
            <person name="Moran D.A.P."/>
            <person name="Tomita M."/>
            <person name="Numata K."/>
            <person name="Arakawa K."/>
        </authorList>
    </citation>
    <scope>NUCLEOTIDE SEQUENCE</scope>
</reference>
<dbReference type="GO" id="GO:0000978">
    <property type="term" value="F:RNA polymerase II cis-regulatory region sequence-specific DNA binding"/>
    <property type="evidence" value="ECO:0007669"/>
    <property type="project" value="TreeGrafter"/>
</dbReference>
<dbReference type="SUPFAM" id="SSF57667">
    <property type="entry name" value="beta-beta-alpha zinc fingers"/>
    <property type="match status" value="2"/>
</dbReference>
<keyword evidence="6" id="KW-0238">DNA-binding</keyword>
<comment type="caution">
    <text evidence="10">The sequence shown here is derived from an EMBL/GenBank/DDBJ whole genome shotgun (WGS) entry which is preliminary data.</text>
</comment>